<dbReference type="RefSeq" id="WP_009129241.1">
    <property type="nucleotide sequence ID" value="NZ_JH992940.1"/>
</dbReference>
<evidence type="ECO:0008006" key="3">
    <source>
        <dbReference type="Google" id="ProtNLM"/>
    </source>
</evidence>
<gene>
    <name evidence="1" type="ORF">HMPREF9447_01678</name>
</gene>
<dbReference type="eggNOG" id="ENOG5033ZCV">
    <property type="taxonomic scope" value="Bacteria"/>
</dbReference>
<dbReference type="OrthoDB" id="1075903at2"/>
<organism evidence="1 2">
    <name type="scientific">Bacteroides oleiciplenus YIT 12058</name>
    <dbReference type="NCBI Taxonomy" id="742727"/>
    <lineage>
        <taxon>Bacteria</taxon>
        <taxon>Pseudomonadati</taxon>
        <taxon>Bacteroidota</taxon>
        <taxon>Bacteroidia</taxon>
        <taxon>Bacteroidales</taxon>
        <taxon>Bacteroidaceae</taxon>
        <taxon>Bacteroides</taxon>
    </lineage>
</organism>
<dbReference type="EMBL" id="ADLF01000008">
    <property type="protein sequence ID" value="EKU91488.1"/>
    <property type="molecule type" value="Genomic_DNA"/>
</dbReference>
<dbReference type="Proteomes" id="UP000009872">
    <property type="component" value="Unassembled WGS sequence"/>
</dbReference>
<proteinExistence type="predicted"/>
<keyword evidence="2" id="KW-1185">Reference proteome</keyword>
<reference evidence="1 2" key="1">
    <citation type="submission" date="2012-09" db="EMBL/GenBank/DDBJ databases">
        <title>The Genome Sequence of Bacteroides oleiciplenus YIT 12058.</title>
        <authorList>
            <consortium name="The Broad Institute Genome Sequencing Platform"/>
            <person name="Earl A."/>
            <person name="Ward D."/>
            <person name="Feldgarden M."/>
            <person name="Gevers D."/>
            <person name="Morotomi M."/>
            <person name="Walker B."/>
            <person name="Young S.K."/>
            <person name="Zeng Q."/>
            <person name="Gargeya S."/>
            <person name="Fitzgerald M."/>
            <person name="Haas B."/>
            <person name="Abouelleil A."/>
            <person name="Alvarado L."/>
            <person name="Arachchi H.M."/>
            <person name="Berlin A.M."/>
            <person name="Chapman S.B."/>
            <person name="Goldberg J."/>
            <person name="Griggs A."/>
            <person name="Gujja S."/>
            <person name="Hansen M."/>
            <person name="Howarth C."/>
            <person name="Imamovic A."/>
            <person name="Larimer J."/>
            <person name="McCowen C."/>
            <person name="Montmayeur A."/>
            <person name="Murphy C."/>
            <person name="Neiman D."/>
            <person name="Pearson M."/>
            <person name="Priest M."/>
            <person name="Roberts A."/>
            <person name="Saif S."/>
            <person name="Shea T."/>
            <person name="Sisk P."/>
            <person name="Sykes S."/>
            <person name="Wortman J."/>
            <person name="Nusbaum C."/>
            <person name="Birren B."/>
        </authorList>
    </citation>
    <scope>NUCLEOTIDE SEQUENCE [LARGE SCALE GENOMIC DNA]</scope>
    <source>
        <strain evidence="1 2">YIT 12058</strain>
    </source>
</reference>
<comment type="caution">
    <text evidence="1">The sequence shown here is derived from an EMBL/GenBank/DDBJ whole genome shotgun (WGS) entry which is preliminary data.</text>
</comment>
<name>K9E482_9BACE</name>
<dbReference type="PATRIC" id="fig|742727.4.peg.1706"/>
<dbReference type="HOGENOM" id="CLU_146760_0_0_10"/>
<sequence>MKATEIKFDDNFEMGVFSEYLNKEIRLCILDDLEASVEKLTDEYKEKIAYFVNNISQWYSAVCNSIISWSKDTYKIDAHLQDIELMCIFVLFEQNADELFGLGFRVEFDVEHGCGIKIKVNDGKYDIIEVGTGDVAFC</sequence>
<accession>K9E482</accession>
<protein>
    <recommendedName>
        <fullName evidence="3">DUF2262 domain-containing protein</fullName>
    </recommendedName>
</protein>
<dbReference type="STRING" id="742727.HMPREF9447_01678"/>
<evidence type="ECO:0000313" key="2">
    <source>
        <dbReference type="Proteomes" id="UP000009872"/>
    </source>
</evidence>
<evidence type="ECO:0000313" key="1">
    <source>
        <dbReference type="EMBL" id="EKU91488.1"/>
    </source>
</evidence>
<dbReference type="AlphaFoldDB" id="K9E482"/>